<evidence type="ECO:0000256" key="12">
    <source>
        <dbReference type="RuleBase" id="RU003357"/>
    </source>
</evidence>
<evidence type="ECO:0000256" key="13">
    <source>
        <dbReference type="SAM" id="SignalP"/>
    </source>
</evidence>
<keyword evidence="8 12" id="KW-0798">TonB box</keyword>
<dbReference type="Proteomes" id="UP001557484">
    <property type="component" value="Unassembled WGS sequence"/>
</dbReference>
<reference evidence="16 17" key="1">
    <citation type="journal article" date="2011" name="Int. J. Syst. Evol. Microbiol.">
        <title>Zhongshania antarctica gen. nov., sp. nov. and Zhongshania guokunii sp. nov., gammaproteobacteria respectively isolated from coastal attached (fast) ice and surface seawater of the Antarctic.</title>
        <authorList>
            <person name="Li H.J."/>
            <person name="Zhang X.Y."/>
            <person name="Chen C.X."/>
            <person name="Zhang Y.J."/>
            <person name="Gao Z.M."/>
            <person name="Yu Y."/>
            <person name="Chen X.L."/>
            <person name="Chen B."/>
            <person name="Zhang Y.Z."/>
        </authorList>
    </citation>
    <scope>NUCLEOTIDE SEQUENCE [LARGE SCALE GENOMIC DNA]</scope>
    <source>
        <strain evidence="16 17">R06B22</strain>
    </source>
</reference>
<keyword evidence="3 11" id="KW-1134">Transmembrane beta strand</keyword>
<evidence type="ECO:0000256" key="4">
    <source>
        <dbReference type="ARBA" id="ARBA00022496"/>
    </source>
</evidence>
<evidence type="ECO:0000313" key="16">
    <source>
        <dbReference type="EMBL" id="MEX1666753.1"/>
    </source>
</evidence>
<dbReference type="Pfam" id="PF00593">
    <property type="entry name" value="TonB_dep_Rec_b-barrel"/>
    <property type="match status" value="1"/>
</dbReference>
<dbReference type="Pfam" id="PF07715">
    <property type="entry name" value="Plug"/>
    <property type="match status" value="1"/>
</dbReference>
<dbReference type="InterPro" id="IPR036942">
    <property type="entry name" value="Beta-barrel_TonB_sf"/>
</dbReference>
<keyword evidence="4" id="KW-0410">Iron transport</keyword>
<evidence type="ECO:0000256" key="5">
    <source>
        <dbReference type="ARBA" id="ARBA00022692"/>
    </source>
</evidence>
<comment type="similarity">
    <text evidence="11 12">Belongs to the TonB-dependent receptor family.</text>
</comment>
<evidence type="ECO:0000256" key="7">
    <source>
        <dbReference type="ARBA" id="ARBA00023065"/>
    </source>
</evidence>
<evidence type="ECO:0000256" key="2">
    <source>
        <dbReference type="ARBA" id="ARBA00022448"/>
    </source>
</evidence>
<keyword evidence="9 11" id="KW-0472">Membrane</keyword>
<protein>
    <submittedName>
        <fullName evidence="16">TonB-dependent receptor</fullName>
    </submittedName>
</protein>
<evidence type="ECO:0000256" key="6">
    <source>
        <dbReference type="ARBA" id="ARBA00023004"/>
    </source>
</evidence>
<evidence type="ECO:0000256" key="9">
    <source>
        <dbReference type="ARBA" id="ARBA00023136"/>
    </source>
</evidence>
<dbReference type="InterPro" id="IPR012910">
    <property type="entry name" value="Plug_dom"/>
</dbReference>
<accession>A0ABV3TYV3</accession>
<evidence type="ECO:0000313" key="17">
    <source>
        <dbReference type="Proteomes" id="UP001557484"/>
    </source>
</evidence>
<evidence type="ECO:0000256" key="10">
    <source>
        <dbReference type="ARBA" id="ARBA00023237"/>
    </source>
</evidence>
<name>A0ABV3TYV3_9GAMM</name>
<sequence length="791" mass="86755">MLKIIRKASFTLFFVASVTAGQIQAQVVAETDGGNANEAAKPKKTSRLLEEVMVTAQKREENLQDVPISVQAFSEETLDALGIFNQSDLQMVTPTLNVSNVMAFTTIYLRGVGTDAFLTADPSVATYIDGIYLPIAVGLAQDFGVVERIEVLKGAQGTLFGRNANGGALNITTRDPLLGEFDAQVNLTVASYPDLHSKAYISVPIGETFAFSFSPVYAKTEHFVKNTAPDPEGPMHDDESEGYRLKLRWAPFDWVDATVAGLRLNADTPGALVIPSEEPTTLGKAIGIPENNYKRGDDETELDHCCGSVVDNEMLYGKIEFFTPWFDIKALASDQQIRSSTIVDFDASGREGIGLTNTGFGGDIQTAELQLISNPDSWGSDWLRWIVGAYKFEGLTGYLEPGDRLELYANLLDPVLAPLQGVLSLVDSLGLGILPANLNSGVLYAKNLVATDSESFFAQATFTLTEWLDITLGVRHQDEGRELLESELGLLAGGEELTLFTYDYAVTQEGDRVSTKLATVTTSPKVSFELRPFDEETLVYLSYQEATKSGTYNGFAVTGPPTYALPESIEAWELGVKTKFLQGTLIFSAAIFDYQIENQQVQFVSLTTGGSVSFENAEQSHIRGFDFDVTWVIAPHLVDGLVLVGGAGWLETAEFTAYPNAKGYTDNSGLTSQNQDFSGNRIPKTPELSGNLALSKTWMFDRGELEVAADVYFTDEFFYEPSNRAESLEEGYALWGARIGYLYEPWNTRLTLFGRNLTDEDRTRGSQGVEFGRSITPGEPMTYGLRLAWKY</sequence>
<dbReference type="InterPro" id="IPR039426">
    <property type="entry name" value="TonB-dep_rcpt-like"/>
</dbReference>
<feature type="signal peptide" evidence="13">
    <location>
        <begin position="1"/>
        <end position="25"/>
    </location>
</feature>
<comment type="caution">
    <text evidence="16">The sequence shown here is derived from an EMBL/GenBank/DDBJ whole genome shotgun (WGS) entry which is preliminary data.</text>
</comment>
<dbReference type="RefSeq" id="WP_368376823.1">
    <property type="nucleotide sequence ID" value="NZ_JBFRYB010000001.1"/>
</dbReference>
<dbReference type="PROSITE" id="PS52016">
    <property type="entry name" value="TONB_DEPENDENT_REC_3"/>
    <property type="match status" value="1"/>
</dbReference>
<dbReference type="EMBL" id="JBFRYB010000001">
    <property type="protein sequence ID" value="MEX1666753.1"/>
    <property type="molecule type" value="Genomic_DNA"/>
</dbReference>
<evidence type="ECO:0000256" key="1">
    <source>
        <dbReference type="ARBA" id="ARBA00004571"/>
    </source>
</evidence>
<comment type="subcellular location">
    <subcellularLocation>
        <location evidence="1 11">Cell outer membrane</location>
        <topology evidence="1 11">Multi-pass membrane protein</topology>
    </subcellularLocation>
</comment>
<keyword evidence="2 11" id="KW-0813">Transport</keyword>
<keyword evidence="5 11" id="KW-0812">Transmembrane</keyword>
<feature type="domain" description="TonB-dependent receptor plug" evidence="15">
    <location>
        <begin position="63"/>
        <end position="168"/>
    </location>
</feature>
<keyword evidence="16" id="KW-0675">Receptor</keyword>
<feature type="chain" id="PRO_5046751388" evidence="13">
    <location>
        <begin position="26"/>
        <end position="791"/>
    </location>
</feature>
<keyword evidence="13" id="KW-0732">Signal</keyword>
<keyword evidence="6" id="KW-0408">Iron</keyword>
<organism evidence="16 17">
    <name type="scientific">Zhongshania arctica</name>
    <dbReference type="NCBI Taxonomy" id="3238302"/>
    <lineage>
        <taxon>Bacteria</taxon>
        <taxon>Pseudomonadati</taxon>
        <taxon>Pseudomonadota</taxon>
        <taxon>Gammaproteobacteria</taxon>
        <taxon>Cellvibrionales</taxon>
        <taxon>Spongiibacteraceae</taxon>
        <taxon>Zhongshania</taxon>
    </lineage>
</organism>
<dbReference type="InterPro" id="IPR000531">
    <property type="entry name" value="Beta-barrel_TonB"/>
</dbReference>
<dbReference type="SUPFAM" id="SSF56935">
    <property type="entry name" value="Porins"/>
    <property type="match status" value="1"/>
</dbReference>
<keyword evidence="7" id="KW-0406">Ion transport</keyword>
<evidence type="ECO:0000259" key="15">
    <source>
        <dbReference type="Pfam" id="PF07715"/>
    </source>
</evidence>
<evidence type="ECO:0000256" key="3">
    <source>
        <dbReference type="ARBA" id="ARBA00022452"/>
    </source>
</evidence>
<evidence type="ECO:0000256" key="8">
    <source>
        <dbReference type="ARBA" id="ARBA00023077"/>
    </source>
</evidence>
<evidence type="ECO:0000259" key="14">
    <source>
        <dbReference type="Pfam" id="PF00593"/>
    </source>
</evidence>
<keyword evidence="17" id="KW-1185">Reference proteome</keyword>
<dbReference type="PANTHER" id="PTHR32552:SF81">
    <property type="entry name" value="TONB-DEPENDENT OUTER MEMBRANE RECEPTOR"/>
    <property type="match status" value="1"/>
</dbReference>
<feature type="domain" description="TonB-dependent receptor-like beta-barrel" evidence="14">
    <location>
        <begin position="443"/>
        <end position="757"/>
    </location>
</feature>
<gene>
    <name evidence="16" type="ORF">AB4875_14755</name>
</gene>
<evidence type="ECO:0000256" key="11">
    <source>
        <dbReference type="PROSITE-ProRule" id="PRU01360"/>
    </source>
</evidence>
<dbReference type="PANTHER" id="PTHR32552">
    <property type="entry name" value="FERRICHROME IRON RECEPTOR-RELATED"/>
    <property type="match status" value="1"/>
</dbReference>
<proteinExistence type="inferred from homology"/>
<dbReference type="Gene3D" id="2.40.170.20">
    <property type="entry name" value="TonB-dependent receptor, beta-barrel domain"/>
    <property type="match status" value="1"/>
</dbReference>
<keyword evidence="10 11" id="KW-0998">Cell outer membrane</keyword>